<reference evidence="3" key="1">
    <citation type="journal article" date="2020" name="Nat. Commun.">
        <title>Genome sequence of the cluster root forming white lupin.</title>
        <authorList>
            <person name="Hufnagel B."/>
            <person name="Marques A."/>
            <person name="Soriano A."/>
            <person name="Marques L."/>
            <person name="Divol F."/>
            <person name="Doumas P."/>
            <person name="Sallet E."/>
            <person name="Mancinotti D."/>
            <person name="Carrere S."/>
            <person name="Marande W."/>
            <person name="Arribat S."/>
            <person name="Keller J."/>
            <person name="Huneau C."/>
            <person name="Blein T."/>
            <person name="Aime D."/>
            <person name="Laguerre M."/>
            <person name="Taylor J."/>
            <person name="Schubert V."/>
            <person name="Nelson M."/>
            <person name="Geu-Flores F."/>
            <person name="Crespi M."/>
            <person name="Gallardo-Guerrero K."/>
            <person name="Delaux P.-M."/>
            <person name="Salse J."/>
            <person name="Berges H."/>
            <person name="Guyot R."/>
            <person name="Gouzy J."/>
            <person name="Peret B."/>
        </authorList>
    </citation>
    <scope>NUCLEOTIDE SEQUENCE [LARGE SCALE GENOMIC DNA]</scope>
    <source>
        <strain evidence="3">cv. Amiga</strain>
    </source>
</reference>
<feature type="transmembrane region" description="Helical" evidence="1">
    <location>
        <begin position="23"/>
        <end position="45"/>
    </location>
</feature>
<evidence type="ECO:0000313" key="2">
    <source>
        <dbReference type="EMBL" id="KAE9604734.1"/>
    </source>
</evidence>
<organism evidence="2 3">
    <name type="scientific">Lupinus albus</name>
    <name type="common">White lupine</name>
    <name type="synonym">Lupinus termis</name>
    <dbReference type="NCBI Taxonomy" id="3870"/>
    <lineage>
        <taxon>Eukaryota</taxon>
        <taxon>Viridiplantae</taxon>
        <taxon>Streptophyta</taxon>
        <taxon>Embryophyta</taxon>
        <taxon>Tracheophyta</taxon>
        <taxon>Spermatophyta</taxon>
        <taxon>Magnoliopsida</taxon>
        <taxon>eudicotyledons</taxon>
        <taxon>Gunneridae</taxon>
        <taxon>Pentapetalae</taxon>
        <taxon>rosids</taxon>
        <taxon>fabids</taxon>
        <taxon>Fabales</taxon>
        <taxon>Fabaceae</taxon>
        <taxon>Papilionoideae</taxon>
        <taxon>50 kb inversion clade</taxon>
        <taxon>genistoids sensu lato</taxon>
        <taxon>core genistoids</taxon>
        <taxon>Genisteae</taxon>
        <taxon>Lupinus</taxon>
    </lineage>
</organism>
<name>A0A6A4PTY5_LUPAL</name>
<sequence length="51" mass="5926">MQMYAYGSPVGHACSIIHNQNCLLLWLSIFILGDHLIYLFIYLLLVKFILL</sequence>
<proteinExistence type="predicted"/>
<keyword evidence="1" id="KW-0472">Membrane</keyword>
<evidence type="ECO:0000313" key="3">
    <source>
        <dbReference type="Proteomes" id="UP000447434"/>
    </source>
</evidence>
<accession>A0A6A4PTY5</accession>
<comment type="caution">
    <text evidence="2">The sequence shown here is derived from an EMBL/GenBank/DDBJ whole genome shotgun (WGS) entry which is preliminary data.</text>
</comment>
<keyword evidence="1" id="KW-1133">Transmembrane helix</keyword>
<keyword evidence="3" id="KW-1185">Reference proteome</keyword>
<protein>
    <submittedName>
        <fullName evidence="2">Uncharacterized protein</fullName>
    </submittedName>
</protein>
<keyword evidence="1" id="KW-0812">Transmembrane</keyword>
<dbReference type="EMBL" id="WOCE01000011">
    <property type="protein sequence ID" value="KAE9604734.1"/>
    <property type="molecule type" value="Genomic_DNA"/>
</dbReference>
<dbReference type="AlphaFoldDB" id="A0A6A4PTY5"/>
<gene>
    <name evidence="2" type="ORF">Lalb_Chr11g0074901</name>
</gene>
<dbReference type="Proteomes" id="UP000447434">
    <property type="component" value="Chromosome 11"/>
</dbReference>
<evidence type="ECO:0000256" key="1">
    <source>
        <dbReference type="SAM" id="Phobius"/>
    </source>
</evidence>